<evidence type="ECO:0008006" key="3">
    <source>
        <dbReference type="Google" id="ProtNLM"/>
    </source>
</evidence>
<evidence type="ECO:0000313" key="2">
    <source>
        <dbReference type="Proteomes" id="UP000197535"/>
    </source>
</evidence>
<protein>
    <recommendedName>
        <fullName evidence="3">DUF3563 domain-containing protein</fullName>
    </recommendedName>
</protein>
<evidence type="ECO:0000313" key="1">
    <source>
        <dbReference type="EMBL" id="OWW20158.1"/>
    </source>
</evidence>
<comment type="caution">
    <text evidence="1">The sequence shown here is derived from an EMBL/GenBank/DDBJ whole genome shotgun (WGS) entry which is preliminary data.</text>
</comment>
<proteinExistence type="predicted"/>
<reference evidence="1 2" key="1">
    <citation type="submission" date="2016-02" db="EMBL/GenBank/DDBJ databases">
        <authorList>
            <person name="Wen L."/>
            <person name="He K."/>
            <person name="Yang H."/>
        </authorList>
    </citation>
    <scope>NUCLEOTIDE SEQUENCE [LARGE SCALE GENOMIC DNA]</scope>
    <source>
        <strain evidence="1 2">TSA40</strain>
    </source>
</reference>
<organism evidence="1 2">
    <name type="scientific">Noviherbaspirillum denitrificans</name>
    <dbReference type="NCBI Taxonomy" id="1968433"/>
    <lineage>
        <taxon>Bacteria</taxon>
        <taxon>Pseudomonadati</taxon>
        <taxon>Pseudomonadota</taxon>
        <taxon>Betaproteobacteria</taxon>
        <taxon>Burkholderiales</taxon>
        <taxon>Oxalobacteraceae</taxon>
        <taxon>Noviherbaspirillum</taxon>
    </lineage>
</organism>
<dbReference type="AlphaFoldDB" id="A0A254TKC8"/>
<dbReference type="EMBL" id="LSTO01000001">
    <property type="protein sequence ID" value="OWW20158.1"/>
    <property type="molecule type" value="Genomic_DNA"/>
</dbReference>
<gene>
    <name evidence="1" type="ORF">AYR66_12285</name>
</gene>
<accession>A0A254TKC8</accession>
<dbReference type="Proteomes" id="UP000197535">
    <property type="component" value="Unassembled WGS sequence"/>
</dbReference>
<sequence length="77" mass="8709">MSAVSNMPHVIADAVRAAGHATHDFFEHLGDSLSHSIAVSERDREEAYLAESVDLADLECRMHELDHTRQHHVFWTT</sequence>
<dbReference type="Pfam" id="PF12086">
    <property type="entry name" value="DUF3563"/>
    <property type="match status" value="1"/>
</dbReference>
<dbReference type="RefSeq" id="WP_088707046.1">
    <property type="nucleotide sequence ID" value="NZ_LSTO01000001.1"/>
</dbReference>
<keyword evidence="2" id="KW-1185">Reference proteome</keyword>
<name>A0A254TKC8_9BURK</name>
<dbReference type="InterPro" id="IPR021946">
    <property type="entry name" value="DUF3563"/>
</dbReference>
<dbReference type="OrthoDB" id="9153946at2"/>